<accession>A0ABY7KQT6</accession>
<proteinExistence type="predicted"/>
<gene>
    <name evidence="1" type="ORF">STRCI_008607</name>
</gene>
<dbReference type="RefSeq" id="WP_269664413.1">
    <property type="nucleotide sequence ID" value="NZ_CP114413.1"/>
</dbReference>
<dbReference type="Proteomes" id="UP001164439">
    <property type="component" value="Chromosome"/>
</dbReference>
<sequence length="80" mass="8151">MGLDVTAGQHGLLTLCALRAGDAGLDWSLIARGAQSPEGLAALMDGQLHEASRAATKNRPLLQQEALAASLDDDELAAAG</sequence>
<dbReference type="EMBL" id="CP114413">
    <property type="protein sequence ID" value="WAZ26926.1"/>
    <property type="molecule type" value="Genomic_DNA"/>
</dbReference>
<evidence type="ECO:0000313" key="1">
    <source>
        <dbReference type="EMBL" id="WAZ26926.1"/>
    </source>
</evidence>
<name>A0ABY7KQT6_9ACTN</name>
<reference evidence="1" key="1">
    <citation type="submission" date="2022-12" db="EMBL/GenBank/DDBJ databases">
        <authorList>
            <person name="Ruckert C."/>
            <person name="Busche T."/>
            <person name="Kalinowski J."/>
            <person name="Wittmann C."/>
        </authorList>
    </citation>
    <scope>NUCLEOTIDE SEQUENCE</scope>
    <source>
        <strain evidence="1">DSM 40467</strain>
    </source>
</reference>
<protein>
    <submittedName>
        <fullName evidence="1">Uncharacterized protein</fullName>
    </submittedName>
</protein>
<keyword evidence="2" id="KW-1185">Reference proteome</keyword>
<evidence type="ECO:0000313" key="2">
    <source>
        <dbReference type="Proteomes" id="UP001164439"/>
    </source>
</evidence>
<organism evidence="1 2">
    <name type="scientific">Streptomyces cinnabarinus</name>
    <dbReference type="NCBI Taxonomy" id="67287"/>
    <lineage>
        <taxon>Bacteria</taxon>
        <taxon>Bacillati</taxon>
        <taxon>Actinomycetota</taxon>
        <taxon>Actinomycetes</taxon>
        <taxon>Kitasatosporales</taxon>
        <taxon>Streptomycetaceae</taxon>
        <taxon>Streptomyces</taxon>
    </lineage>
</organism>